<evidence type="ECO:0000313" key="1">
    <source>
        <dbReference type="EMBL" id="KKN16000.1"/>
    </source>
</evidence>
<organism evidence="1">
    <name type="scientific">marine sediment metagenome</name>
    <dbReference type="NCBI Taxonomy" id="412755"/>
    <lineage>
        <taxon>unclassified sequences</taxon>
        <taxon>metagenomes</taxon>
        <taxon>ecological metagenomes</taxon>
    </lineage>
</organism>
<gene>
    <name evidence="1" type="ORF">LCGC14_0980250</name>
</gene>
<dbReference type="AlphaFoldDB" id="A0A0F9N8Z0"/>
<comment type="caution">
    <text evidence="1">The sequence shown here is derived from an EMBL/GenBank/DDBJ whole genome shotgun (WGS) entry which is preliminary data.</text>
</comment>
<proteinExistence type="predicted"/>
<reference evidence="1" key="1">
    <citation type="journal article" date="2015" name="Nature">
        <title>Complex archaea that bridge the gap between prokaryotes and eukaryotes.</title>
        <authorList>
            <person name="Spang A."/>
            <person name="Saw J.H."/>
            <person name="Jorgensen S.L."/>
            <person name="Zaremba-Niedzwiedzka K."/>
            <person name="Martijn J."/>
            <person name="Lind A.E."/>
            <person name="van Eijk R."/>
            <person name="Schleper C."/>
            <person name="Guy L."/>
            <person name="Ettema T.J."/>
        </authorList>
    </citation>
    <scope>NUCLEOTIDE SEQUENCE</scope>
</reference>
<name>A0A0F9N8Z0_9ZZZZ</name>
<protein>
    <submittedName>
        <fullName evidence="1">Uncharacterized protein</fullName>
    </submittedName>
</protein>
<dbReference type="EMBL" id="LAZR01003656">
    <property type="protein sequence ID" value="KKN16000.1"/>
    <property type="molecule type" value="Genomic_DNA"/>
</dbReference>
<accession>A0A0F9N8Z0</accession>
<sequence length="234" mass="26570">MALTVAELEADIALVGGFDPDDESADIAKYRLAGLRAIARAGAWTWLRKSFSFTMEDDVYQYDMTDSTYNMDDLFRLDTKSIRSSGSTTVLTWRTLTQIDARLGPQWKDDDTDATQPIQATRVGNELWLAPKPGTEFIAATPTLHGYGWRREPTSGNLYIPEEFSQFAVNAALAFGLRADDDPEWREFFKIFQENILEMRGTTLNVGELDKVESPDWSTYDYDGWDSGDYYPSY</sequence>